<comment type="catalytic activity">
    <reaction evidence="1 10">
        <text>Transfers a segment of a (1-&gt;4)-alpha-D-glucan to a new position in an acceptor, which may be glucose or a (1-&gt;4)-alpha-D-glucan.</text>
        <dbReference type="EC" id="2.4.1.25"/>
    </reaction>
</comment>
<evidence type="ECO:0000256" key="5">
    <source>
        <dbReference type="ARBA" id="ARBA00022676"/>
    </source>
</evidence>
<dbReference type="SUPFAM" id="SSF51445">
    <property type="entry name" value="(Trans)glycosidases"/>
    <property type="match status" value="1"/>
</dbReference>
<evidence type="ECO:0000256" key="10">
    <source>
        <dbReference type="RuleBase" id="RU361207"/>
    </source>
</evidence>
<evidence type="ECO:0000256" key="9">
    <source>
        <dbReference type="ARBA" id="ARBA00031501"/>
    </source>
</evidence>
<organism evidence="11 12">
    <name type="scientific">Novosphingobium silvae</name>
    <dbReference type="NCBI Taxonomy" id="2692619"/>
    <lineage>
        <taxon>Bacteria</taxon>
        <taxon>Pseudomonadati</taxon>
        <taxon>Pseudomonadota</taxon>
        <taxon>Alphaproteobacteria</taxon>
        <taxon>Sphingomonadales</taxon>
        <taxon>Sphingomonadaceae</taxon>
        <taxon>Novosphingobium</taxon>
    </lineage>
</organism>
<name>A0A7X4GGH7_9SPHN</name>
<dbReference type="InterPro" id="IPR017853">
    <property type="entry name" value="GH"/>
</dbReference>
<proteinExistence type="inferred from homology"/>
<keyword evidence="6 10" id="KW-0808">Transferase</keyword>
<evidence type="ECO:0000313" key="11">
    <source>
        <dbReference type="EMBL" id="MYL98216.1"/>
    </source>
</evidence>
<dbReference type="InterPro" id="IPR003385">
    <property type="entry name" value="Glyco_hydro_77"/>
</dbReference>
<comment type="caution">
    <text evidence="11">The sequence shown here is derived from an EMBL/GenBank/DDBJ whole genome shotgun (WGS) entry which is preliminary data.</text>
</comment>
<accession>A0A7X4GGH7</accession>
<keyword evidence="12" id="KW-1185">Reference proteome</keyword>
<dbReference type="AlphaFoldDB" id="A0A7X4GGH7"/>
<dbReference type="NCBIfam" id="TIGR00217">
    <property type="entry name" value="malQ"/>
    <property type="match status" value="1"/>
</dbReference>
<dbReference type="PANTHER" id="PTHR32438">
    <property type="entry name" value="4-ALPHA-GLUCANOTRANSFERASE DPE1, CHLOROPLASTIC/AMYLOPLASTIC"/>
    <property type="match status" value="1"/>
</dbReference>
<comment type="similarity">
    <text evidence="2 10">Belongs to the disproportionating enzyme family.</text>
</comment>
<dbReference type="PANTHER" id="PTHR32438:SF5">
    <property type="entry name" value="4-ALPHA-GLUCANOTRANSFERASE DPE1, CHLOROPLASTIC_AMYLOPLASTIC"/>
    <property type="match status" value="1"/>
</dbReference>
<sequence length="685" mass="72698">MPQTSDDQALHALAAEIGVSRIWHDAQGEERTVGDASLVAIAEALGYGARTPGEIAASRDRVRREQAEPPAMLVTEAGTPTHLPPGLAPTGTSTLQAELTAPDGTVRVFDLSTPMLPALNEPGYYALKVSGRALTLAVAPREGSASGLPGEARIWGPAVQIGALRAEGSHPFGTFRELAEAVDAFAAQGADVIAINPVHALFAGVGEGFSPYSPSSRLCFNGALGDPALLGLPLLPQDASDGEFGSELGAGSEGSLIDWEAALPRRLVQLRAYFSALDEKTRARISRDNARHGEKLVRQALYDALDVHFRSQGLEGWQVWPEEFRDPGSAAVAAFALEHDDEIAFHLFTQWLARESLAAVQARARAGGMAVGLLADLAVGVHTQGADAWSMGDSLLQGLTIGAPPDPMGPLGQNWMLTSFSPQGLARSGYAPWIETIRAALRTSGALRVDHAFGLARLWVVPGGKPSSEGAYLAYPFADLVRILALEAHLAGALIVAEDLGTMPQGFGPAIAARGILGMRVLWFERSGDGGFLGASQYDAAAVAMTGTHDTATIAGWWSGRDLDWAEKLGRLPEGLSRQEAEERRDRERNLLWTALTHDAGPPPPADEPEAVVEAALRHIGRTPCALAVAPLEDLLAAREQPNLPGTVTEHPNWRRRLSAPLPALLAEPATARRLQALNEARRQS</sequence>
<evidence type="ECO:0000256" key="4">
    <source>
        <dbReference type="ARBA" id="ARBA00020295"/>
    </source>
</evidence>
<keyword evidence="5 10" id="KW-0328">Glycosyltransferase</keyword>
<reference evidence="11 12" key="1">
    <citation type="submission" date="2019-12" db="EMBL/GenBank/DDBJ databases">
        <authorList>
            <person name="Feng G."/>
            <person name="Zhu H."/>
        </authorList>
    </citation>
    <scope>NUCLEOTIDE SEQUENCE [LARGE SCALE GENOMIC DNA]</scope>
    <source>
        <strain evidence="11 12">FGD1</strain>
    </source>
</reference>
<dbReference type="Proteomes" id="UP000465810">
    <property type="component" value="Unassembled WGS sequence"/>
</dbReference>
<evidence type="ECO:0000256" key="6">
    <source>
        <dbReference type="ARBA" id="ARBA00022679"/>
    </source>
</evidence>
<keyword evidence="7 10" id="KW-0119">Carbohydrate metabolism</keyword>
<protein>
    <recommendedName>
        <fullName evidence="4 10">4-alpha-glucanotransferase</fullName>
        <ecNumber evidence="3 10">2.4.1.25</ecNumber>
    </recommendedName>
    <alternativeName>
        <fullName evidence="8 10">Amylomaltase</fullName>
    </alternativeName>
    <alternativeName>
        <fullName evidence="9 10">Disproportionating enzyme</fullName>
    </alternativeName>
</protein>
<dbReference type="Gene3D" id="3.20.20.80">
    <property type="entry name" value="Glycosidases"/>
    <property type="match status" value="1"/>
</dbReference>
<evidence type="ECO:0000256" key="2">
    <source>
        <dbReference type="ARBA" id="ARBA00005684"/>
    </source>
</evidence>
<evidence type="ECO:0000313" key="12">
    <source>
        <dbReference type="Proteomes" id="UP000465810"/>
    </source>
</evidence>
<evidence type="ECO:0000256" key="8">
    <source>
        <dbReference type="ARBA" id="ARBA00031423"/>
    </source>
</evidence>
<dbReference type="GO" id="GO:0004134">
    <property type="term" value="F:4-alpha-glucanotransferase activity"/>
    <property type="evidence" value="ECO:0007669"/>
    <property type="project" value="UniProtKB-EC"/>
</dbReference>
<evidence type="ECO:0000256" key="3">
    <source>
        <dbReference type="ARBA" id="ARBA00012560"/>
    </source>
</evidence>
<gene>
    <name evidence="11" type="primary">malQ</name>
    <name evidence="11" type="ORF">GR702_10595</name>
</gene>
<dbReference type="EC" id="2.4.1.25" evidence="3 10"/>
<evidence type="ECO:0000256" key="7">
    <source>
        <dbReference type="ARBA" id="ARBA00023277"/>
    </source>
</evidence>
<dbReference type="EMBL" id="WVTD01000006">
    <property type="protein sequence ID" value="MYL98216.1"/>
    <property type="molecule type" value="Genomic_DNA"/>
</dbReference>
<evidence type="ECO:0000256" key="1">
    <source>
        <dbReference type="ARBA" id="ARBA00000439"/>
    </source>
</evidence>
<dbReference type="Pfam" id="PF02446">
    <property type="entry name" value="Glyco_hydro_77"/>
    <property type="match status" value="1"/>
</dbReference>
<dbReference type="GO" id="GO:0005975">
    <property type="term" value="P:carbohydrate metabolic process"/>
    <property type="evidence" value="ECO:0007669"/>
    <property type="project" value="InterPro"/>
</dbReference>